<accession>A0A2J7PEM4</accession>
<organism evidence="14 15">
    <name type="scientific">Cryptotermes secundus</name>
    <dbReference type="NCBI Taxonomy" id="105785"/>
    <lineage>
        <taxon>Eukaryota</taxon>
        <taxon>Metazoa</taxon>
        <taxon>Ecdysozoa</taxon>
        <taxon>Arthropoda</taxon>
        <taxon>Hexapoda</taxon>
        <taxon>Insecta</taxon>
        <taxon>Pterygota</taxon>
        <taxon>Neoptera</taxon>
        <taxon>Polyneoptera</taxon>
        <taxon>Dictyoptera</taxon>
        <taxon>Blattodea</taxon>
        <taxon>Blattoidea</taxon>
        <taxon>Termitoidae</taxon>
        <taxon>Kalotermitidae</taxon>
        <taxon>Cryptotermitinae</taxon>
        <taxon>Cryptotermes</taxon>
    </lineage>
</organism>
<dbReference type="GO" id="GO:0003677">
    <property type="term" value="F:DNA binding"/>
    <property type="evidence" value="ECO:0007669"/>
    <property type="project" value="UniProtKB-KW"/>
</dbReference>
<protein>
    <recommendedName>
        <fullName evidence="13">C2H2-type domain-containing protein</fullName>
    </recommendedName>
</protein>
<evidence type="ECO:0000259" key="13">
    <source>
        <dbReference type="PROSITE" id="PS50157"/>
    </source>
</evidence>
<feature type="domain" description="C2H2-type" evidence="13">
    <location>
        <begin position="189"/>
        <end position="216"/>
    </location>
</feature>
<evidence type="ECO:0000256" key="3">
    <source>
        <dbReference type="ARBA" id="ARBA00022723"/>
    </source>
</evidence>
<evidence type="ECO:0000256" key="6">
    <source>
        <dbReference type="ARBA" id="ARBA00022833"/>
    </source>
</evidence>
<evidence type="ECO:0000313" key="14">
    <source>
        <dbReference type="EMBL" id="PNF14787.1"/>
    </source>
</evidence>
<feature type="domain" description="C2H2-type" evidence="13">
    <location>
        <begin position="245"/>
        <end position="272"/>
    </location>
</feature>
<feature type="compositionally biased region" description="Polar residues" evidence="12">
    <location>
        <begin position="11"/>
        <end position="20"/>
    </location>
</feature>
<dbReference type="AlphaFoldDB" id="A0A2J7PEM4"/>
<dbReference type="FunFam" id="3.30.160.60:FF:000446">
    <property type="entry name" value="Zinc finger protein"/>
    <property type="match status" value="1"/>
</dbReference>
<dbReference type="PANTHER" id="PTHR23226">
    <property type="entry name" value="ZINC FINGER AND SCAN DOMAIN-CONTAINING"/>
    <property type="match status" value="1"/>
</dbReference>
<feature type="domain" description="C2H2-type" evidence="13">
    <location>
        <begin position="273"/>
        <end position="300"/>
    </location>
</feature>
<dbReference type="InterPro" id="IPR013087">
    <property type="entry name" value="Znf_C2H2_type"/>
</dbReference>
<dbReference type="SUPFAM" id="SSF57667">
    <property type="entry name" value="beta-beta-alpha zinc fingers"/>
    <property type="match status" value="2"/>
</dbReference>
<proteinExistence type="inferred from homology"/>
<comment type="subcellular location">
    <subcellularLocation>
        <location evidence="1">Nucleus</location>
    </subcellularLocation>
</comment>
<evidence type="ECO:0000256" key="4">
    <source>
        <dbReference type="ARBA" id="ARBA00022737"/>
    </source>
</evidence>
<keyword evidence="7" id="KW-0805">Transcription regulation</keyword>
<dbReference type="PROSITE" id="PS50157">
    <property type="entry name" value="ZINC_FINGER_C2H2_2"/>
    <property type="match status" value="3"/>
</dbReference>
<keyword evidence="9" id="KW-0804">Transcription</keyword>
<reference evidence="14 15" key="1">
    <citation type="submission" date="2017-12" db="EMBL/GenBank/DDBJ databases">
        <title>Hemimetabolous genomes reveal molecular basis of termite eusociality.</title>
        <authorList>
            <person name="Harrison M.C."/>
            <person name="Jongepier E."/>
            <person name="Robertson H.M."/>
            <person name="Arning N."/>
            <person name="Bitard-Feildel T."/>
            <person name="Chao H."/>
            <person name="Childers C.P."/>
            <person name="Dinh H."/>
            <person name="Doddapaneni H."/>
            <person name="Dugan S."/>
            <person name="Gowin J."/>
            <person name="Greiner C."/>
            <person name="Han Y."/>
            <person name="Hu H."/>
            <person name="Hughes D.S.T."/>
            <person name="Huylmans A.-K."/>
            <person name="Kemena C."/>
            <person name="Kremer L.P.M."/>
            <person name="Lee S.L."/>
            <person name="Lopez-Ezquerra A."/>
            <person name="Mallet L."/>
            <person name="Monroy-Kuhn J.M."/>
            <person name="Moser A."/>
            <person name="Murali S.C."/>
            <person name="Muzny D.M."/>
            <person name="Otani S."/>
            <person name="Piulachs M.-D."/>
            <person name="Poelchau M."/>
            <person name="Qu J."/>
            <person name="Schaub F."/>
            <person name="Wada-Katsumata A."/>
            <person name="Worley K.C."/>
            <person name="Xie Q."/>
            <person name="Ylla G."/>
            <person name="Poulsen M."/>
            <person name="Gibbs R.A."/>
            <person name="Schal C."/>
            <person name="Richards S."/>
            <person name="Belles X."/>
            <person name="Korb J."/>
            <person name="Bornberg-Bauer E."/>
        </authorList>
    </citation>
    <scope>NUCLEOTIDE SEQUENCE [LARGE SCALE GENOMIC DNA]</scope>
    <source>
        <tissue evidence="14">Whole body</tissue>
    </source>
</reference>
<evidence type="ECO:0000256" key="11">
    <source>
        <dbReference type="PROSITE-ProRule" id="PRU00042"/>
    </source>
</evidence>
<dbReference type="Proteomes" id="UP000235965">
    <property type="component" value="Unassembled WGS sequence"/>
</dbReference>
<keyword evidence="8" id="KW-0238">DNA-binding</keyword>
<dbReference type="SMART" id="SM00355">
    <property type="entry name" value="ZnF_C2H2"/>
    <property type="match status" value="3"/>
</dbReference>
<keyword evidence="4" id="KW-0677">Repeat</keyword>
<comment type="caution">
    <text evidence="14">The sequence shown here is derived from an EMBL/GenBank/DDBJ whole genome shotgun (WGS) entry which is preliminary data.</text>
</comment>
<dbReference type="PROSITE" id="PS00028">
    <property type="entry name" value="ZINC_FINGER_C2H2_1"/>
    <property type="match status" value="3"/>
</dbReference>
<evidence type="ECO:0000256" key="10">
    <source>
        <dbReference type="ARBA" id="ARBA00023242"/>
    </source>
</evidence>
<sequence length="310" mass="35425">MIIKKEEPNSDSETQISSFTEYEATDIKDEEISVTASSSGLKSEASFIVNMNTERPQTNVEDQQMFSLSENEAICVKQEEDPCTEILPDLDGEENLQEFMTIKQDLQNQLMVKHEVIVSNESHLIMQQDDSTVDLGNLSSEANTDTALQQVCKETHEGQHFKECISGTLEKDKNSMHHEGDTSYTEVWLKCDTCNRSCATHLELTGHGCNHTQEKAFRSGICNKCFINSGNLMKHRNTNKGIKYFECEKCSRSFIKESLLTYHMYTHTGEKPFKCELCNKCFNRPSSLKSHIRTHTGEKHFKCEKCSKRF</sequence>
<keyword evidence="10" id="KW-0539">Nucleus</keyword>
<keyword evidence="6" id="KW-0862">Zinc</keyword>
<evidence type="ECO:0000256" key="2">
    <source>
        <dbReference type="ARBA" id="ARBA00006991"/>
    </source>
</evidence>
<comment type="similarity">
    <text evidence="2">Belongs to the krueppel C2H2-type zinc-finger protein family.</text>
</comment>
<dbReference type="Gene3D" id="3.30.160.60">
    <property type="entry name" value="Classic Zinc Finger"/>
    <property type="match status" value="3"/>
</dbReference>
<feature type="region of interest" description="Disordered" evidence="12">
    <location>
        <begin position="1"/>
        <end position="23"/>
    </location>
</feature>
<evidence type="ECO:0000313" key="15">
    <source>
        <dbReference type="Proteomes" id="UP000235965"/>
    </source>
</evidence>
<dbReference type="InterPro" id="IPR036236">
    <property type="entry name" value="Znf_C2H2_sf"/>
</dbReference>
<evidence type="ECO:0000256" key="7">
    <source>
        <dbReference type="ARBA" id="ARBA00023015"/>
    </source>
</evidence>
<dbReference type="GO" id="GO:0005634">
    <property type="term" value="C:nucleus"/>
    <property type="evidence" value="ECO:0007669"/>
    <property type="project" value="UniProtKB-SubCell"/>
</dbReference>
<evidence type="ECO:0000256" key="5">
    <source>
        <dbReference type="ARBA" id="ARBA00022771"/>
    </source>
</evidence>
<dbReference type="EMBL" id="NEVH01026092">
    <property type="protein sequence ID" value="PNF14787.1"/>
    <property type="molecule type" value="Genomic_DNA"/>
</dbReference>
<evidence type="ECO:0000256" key="12">
    <source>
        <dbReference type="SAM" id="MobiDB-lite"/>
    </source>
</evidence>
<dbReference type="Pfam" id="PF00096">
    <property type="entry name" value="zf-C2H2"/>
    <property type="match status" value="3"/>
</dbReference>
<gene>
    <name evidence="14" type="ORF">B7P43_G07606</name>
</gene>
<dbReference type="GO" id="GO:0008270">
    <property type="term" value="F:zinc ion binding"/>
    <property type="evidence" value="ECO:0007669"/>
    <property type="project" value="UniProtKB-KW"/>
</dbReference>
<evidence type="ECO:0000256" key="9">
    <source>
        <dbReference type="ARBA" id="ARBA00023163"/>
    </source>
</evidence>
<dbReference type="FunFam" id="3.30.160.60:FF:000931">
    <property type="entry name" value="zinc finger protein 697"/>
    <property type="match status" value="1"/>
</dbReference>
<evidence type="ECO:0000256" key="1">
    <source>
        <dbReference type="ARBA" id="ARBA00004123"/>
    </source>
</evidence>
<keyword evidence="3" id="KW-0479">Metal-binding</keyword>
<keyword evidence="15" id="KW-1185">Reference proteome</keyword>
<dbReference type="OrthoDB" id="6077919at2759"/>
<evidence type="ECO:0000256" key="8">
    <source>
        <dbReference type="ARBA" id="ARBA00023125"/>
    </source>
</evidence>
<keyword evidence="5 11" id="KW-0863">Zinc-finger</keyword>
<feature type="non-terminal residue" evidence="14">
    <location>
        <position position="310"/>
    </location>
</feature>
<name>A0A2J7PEM4_9NEOP</name>